<proteinExistence type="predicted"/>
<sequence>MSVAMAMAEKCSTHRKLHCGCCLPRRKSISSAHPTHGSGKNQFSGNIPDQTQFSVDDSGQDSTGSDYEWASSPDGVLLVDREEHATWKELHPTELRHL</sequence>
<protein>
    <submittedName>
        <fullName evidence="2">Uncharacterized protein</fullName>
    </submittedName>
</protein>
<name>W1Q053_AMBTC</name>
<reference evidence="3" key="1">
    <citation type="journal article" date="2013" name="Science">
        <title>The Amborella genome and the evolution of flowering plants.</title>
        <authorList>
            <consortium name="Amborella Genome Project"/>
        </authorList>
    </citation>
    <scope>NUCLEOTIDE SEQUENCE [LARGE SCALE GENOMIC DNA]</scope>
</reference>
<organism evidence="2 3">
    <name type="scientific">Amborella trichopoda</name>
    <dbReference type="NCBI Taxonomy" id="13333"/>
    <lineage>
        <taxon>Eukaryota</taxon>
        <taxon>Viridiplantae</taxon>
        <taxon>Streptophyta</taxon>
        <taxon>Embryophyta</taxon>
        <taxon>Tracheophyta</taxon>
        <taxon>Spermatophyta</taxon>
        <taxon>Magnoliopsida</taxon>
        <taxon>Amborellales</taxon>
        <taxon>Amborellaceae</taxon>
        <taxon>Amborella</taxon>
    </lineage>
</organism>
<dbReference type="Gramene" id="ERN13859">
    <property type="protein sequence ID" value="ERN13859"/>
    <property type="gene ID" value="AMTR_s00430p00013630"/>
</dbReference>
<keyword evidence="3" id="KW-1185">Reference proteome</keyword>
<evidence type="ECO:0000313" key="3">
    <source>
        <dbReference type="Proteomes" id="UP000017836"/>
    </source>
</evidence>
<gene>
    <name evidence="2" type="ORF">AMTR_s00430p00013630</name>
</gene>
<feature type="compositionally biased region" description="Polar residues" evidence="1">
    <location>
        <begin position="30"/>
        <end position="65"/>
    </location>
</feature>
<dbReference type="EMBL" id="KI392564">
    <property type="protein sequence ID" value="ERN13859.1"/>
    <property type="molecule type" value="Genomic_DNA"/>
</dbReference>
<evidence type="ECO:0000313" key="2">
    <source>
        <dbReference type="EMBL" id="ERN13859.1"/>
    </source>
</evidence>
<dbReference type="Proteomes" id="UP000017836">
    <property type="component" value="Unassembled WGS sequence"/>
</dbReference>
<dbReference type="AlphaFoldDB" id="W1Q053"/>
<feature type="region of interest" description="Disordered" evidence="1">
    <location>
        <begin position="30"/>
        <end position="71"/>
    </location>
</feature>
<evidence type="ECO:0000256" key="1">
    <source>
        <dbReference type="SAM" id="MobiDB-lite"/>
    </source>
</evidence>
<accession>W1Q053</accession>
<dbReference type="HOGENOM" id="CLU_182508_0_0_1"/>